<feature type="compositionally biased region" description="Low complexity" evidence="11">
    <location>
        <begin position="160"/>
        <end position="193"/>
    </location>
</feature>
<dbReference type="InterPro" id="IPR000178">
    <property type="entry name" value="TF_IF2_bacterial-like"/>
</dbReference>
<feature type="binding site" evidence="9">
    <location>
        <begin position="555"/>
        <end position="559"/>
    </location>
    <ligand>
        <name>GTP</name>
        <dbReference type="ChEBI" id="CHEBI:37565"/>
    </ligand>
</feature>
<evidence type="ECO:0000256" key="9">
    <source>
        <dbReference type="HAMAP-Rule" id="MF_00100"/>
    </source>
</evidence>
<keyword evidence="6 9" id="KW-0547">Nucleotide-binding</keyword>
<feature type="compositionally biased region" description="Basic and acidic residues" evidence="11">
    <location>
        <begin position="224"/>
        <end position="293"/>
    </location>
</feature>
<dbReference type="SUPFAM" id="SSF52540">
    <property type="entry name" value="P-loop containing nucleoside triphosphate hydrolases"/>
    <property type="match status" value="1"/>
</dbReference>
<evidence type="ECO:0000313" key="14">
    <source>
        <dbReference type="Proteomes" id="UP000824176"/>
    </source>
</evidence>
<sequence length="1009" mass="112025">MAVKKVSEVAKIAGISVDEAVKVLQASGVQVSGGNDNVKEEDIVAAGLDKRGQLDRRQEMLQKALERHKKGVKIKEVVVNNKNTGSQQEGPHIKLSKEELKKRKKLMEQHIKKVDEDRIQYNKEKAAQQHTDEAAVKETSPKQEVKENAAVEQKHTAPITNTETNAAAQTAQNTQTAQPAVNVNNANNSSAVNTNEHAGKNSQKQNHNQGQHSHQNNQNNQNKNQDRAKDQKKDDRKDKPFNKDKNKQNDKNKNFNKDRNEKGDKPFNKDKGDKRFQDRDKDSSNDRQRDKNGKSQQSSSQSRLGSDNVFMTGDDDRKRIVKKKEDENKDKDKEAKKPKNKKDGKRSKSWMKTIHEGMDELTIESEVENTPTISPNIDISDLLDVDPDRQPKNNYNKNKPNKKVNKKQEKAPVKAFVRPDKVEIGEHIIISEFGSLIGVKTTELIKKLFSMGIMANVNQSIDAESAQLLGLEYGVDVTVKTITEDDLLPVYEDKEEDLEKRPPIVTVMGHVDHGKTSLLDAIRSTSVVAGEAGGITQHIGAYEVECSNGTVTFLDTPGHEAFTTLRARGALLTDIVILVVAADDGVKPQTKEAIDHAKAAGVRIVVAINKIDKEGANPDRVKQQLAEYGIIPEEWGGDYQFQEISAKKRLHIDDLLDRVLLEAEMLDLKGNPHRPAEGVVIESRLDKQKGPVATVLVKNGTLRRGDTFISGSQFGKVRAMFNYKGAAIKEAGLSIPAEVMGFSELPEAGEKFIVTDEKTAKQVTELRAKLAKEQQMADRGKLSLADFFSKMKEGELKELNIVLKADAQGSLEALSSSLLKLSNKEVKVNIIHDGIGAINESDVSLAVASSAIIIGFNVRPDAKAKQAAEREKIDIELYSVIYKAIDDVKLALEGLLSPEMKENIIGHIEIRQIFSAPKIGKIAGCFVTDGKVTRNSSVRVIRDSIVIFDGKLSSLKRFTDDVKEVVAGYECGLTIEKYQDIKEGDILEVYEVIEEKRTLEDVAREEKEK</sequence>
<evidence type="ECO:0000259" key="12">
    <source>
        <dbReference type="PROSITE" id="PS51722"/>
    </source>
</evidence>
<evidence type="ECO:0000256" key="5">
    <source>
        <dbReference type="ARBA" id="ARBA00022540"/>
    </source>
</evidence>
<dbReference type="InterPro" id="IPR027417">
    <property type="entry name" value="P-loop_NTPase"/>
</dbReference>
<reference evidence="13" key="1">
    <citation type="journal article" date="2021" name="PeerJ">
        <title>Extensive microbial diversity within the chicken gut microbiome revealed by metagenomics and culture.</title>
        <authorList>
            <person name="Gilroy R."/>
            <person name="Ravi A."/>
            <person name="Getino M."/>
            <person name="Pursley I."/>
            <person name="Horton D.L."/>
            <person name="Alikhan N.F."/>
            <person name="Baker D."/>
            <person name="Gharbi K."/>
            <person name="Hall N."/>
            <person name="Watson M."/>
            <person name="Adriaenssens E.M."/>
            <person name="Foster-Nyarko E."/>
            <person name="Jarju S."/>
            <person name="Secka A."/>
            <person name="Antonio M."/>
            <person name="Oren A."/>
            <person name="Chaudhuri R.R."/>
            <person name="La Ragione R."/>
            <person name="Hildebrand F."/>
            <person name="Pallen M.J."/>
        </authorList>
    </citation>
    <scope>NUCLEOTIDE SEQUENCE</scope>
    <source>
        <strain evidence="13">ChiW4-1371</strain>
    </source>
</reference>
<comment type="similarity">
    <text evidence="2 9 10">Belongs to the TRAFAC class translation factor GTPase superfamily. Classic translation factor GTPase family. IF-2 subfamily.</text>
</comment>
<dbReference type="FunFam" id="2.40.30.10:FF:000007">
    <property type="entry name" value="Translation initiation factor IF-2"/>
    <property type="match status" value="1"/>
</dbReference>
<feature type="compositionally biased region" description="Low complexity" evidence="11">
    <location>
        <begin position="200"/>
        <end position="223"/>
    </location>
</feature>
<evidence type="ECO:0000256" key="8">
    <source>
        <dbReference type="ARBA" id="ARBA00023134"/>
    </source>
</evidence>
<dbReference type="InterPro" id="IPR009000">
    <property type="entry name" value="Transl_B-barrel_sf"/>
</dbReference>
<feature type="binding site" evidence="9">
    <location>
        <begin position="509"/>
        <end position="516"/>
    </location>
    <ligand>
        <name>GTP</name>
        <dbReference type="ChEBI" id="CHEBI:37565"/>
    </ligand>
</feature>
<comment type="function">
    <text evidence="9 10">One of the essential components for the initiation of protein synthesis. Protects formylmethionyl-tRNA from spontaneous hydrolysis and promotes its binding to the 30S ribosomal subunits. Also involved in the hydrolysis of GTP during the formation of the 70S ribosomal complex.</text>
</comment>
<dbReference type="InterPro" id="IPR006847">
    <property type="entry name" value="IF2_N"/>
</dbReference>
<dbReference type="InterPro" id="IPR004161">
    <property type="entry name" value="EFTu-like_2"/>
</dbReference>
<dbReference type="FunFam" id="2.40.30.10:FF:000008">
    <property type="entry name" value="Translation initiation factor IF-2"/>
    <property type="match status" value="1"/>
</dbReference>
<dbReference type="NCBIfam" id="TIGR00487">
    <property type="entry name" value="IF-2"/>
    <property type="match status" value="1"/>
</dbReference>
<dbReference type="InterPro" id="IPR005225">
    <property type="entry name" value="Small_GTP-bd"/>
</dbReference>
<protein>
    <recommendedName>
        <fullName evidence="3 9">Translation initiation factor IF-2</fullName>
    </recommendedName>
</protein>
<keyword evidence="7 9" id="KW-0648">Protein biosynthesis</keyword>
<dbReference type="FunFam" id="3.40.50.10050:FF:000001">
    <property type="entry name" value="Translation initiation factor IF-2"/>
    <property type="match status" value="1"/>
</dbReference>
<evidence type="ECO:0000256" key="10">
    <source>
        <dbReference type="RuleBase" id="RU000644"/>
    </source>
</evidence>
<organism evidence="13 14">
    <name type="scientific">Candidatus Mucispirillum faecigallinarum</name>
    <dbReference type="NCBI Taxonomy" id="2838699"/>
    <lineage>
        <taxon>Bacteria</taxon>
        <taxon>Pseudomonadati</taxon>
        <taxon>Deferribacterota</taxon>
        <taxon>Deferribacteres</taxon>
        <taxon>Deferribacterales</taxon>
        <taxon>Mucispirillaceae</taxon>
        <taxon>Mucispirillum</taxon>
    </lineage>
</organism>
<dbReference type="GO" id="GO:0003924">
    <property type="term" value="F:GTPase activity"/>
    <property type="evidence" value="ECO:0007669"/>
    <property type="project" value="UniProtKB-UniRule"/>
</dbReference>
<dbReference type="Pfam" id="PF03144">
    <property type="entry name" value="GTP_EFTU_D2"/>
    <property type="match status" value="1"/>
</dbReference>
<dbReference type="GO" id="GO:0005525">
    <property type="term" value="F:GTP binding"/>
    <property type="evidence" value="ECO:0007669"/>
    <property type="project" value="UniProtKB-KW"/>
</dbReference>
<evidence type="ECO:0000256" key="11">
    <source>
        <dbReference type="SAM" id="MobiDB-lite"/>
    </source>
</evidence>
<dbReference type="InterPro" id="IPR044145">
    <property type="entry name" value="IF2_II"/>
</dbReference>
<gene>
    <name evidence="9 13" type="primary">infB</name>
    <name evidence="13" type="ORF">H9804_05050</name>
</gene>
<dbReference type="CDD" id="cd03702">
    <property type="entry name" value="IF2_mtIF2_II"/>
    <property type="match status" value="1"/>
</dbReference>
<dbReference type="EMBL" id="DXAQ01000079">
    <property type="protein sequence ID" value="HIZ89293.1"/>
    <property type="molecule type" value="Genomic_DNA"/>
</dbReference>
<feature type="region of interest" description="Disordered" evidence="11">
    <location>
        <begin position="113"/>
        <end position="350"/>
    </location>
</feature>
<dbReference type="AlphaFoldDB" id="A0A9D2GSQ1"/>
<dbReference type="PANTHER" id="PTHR43381">
    <property type="entry name" value="TRANSLATION INITIATION FACTOR IF-2-RELATED"/>
    <property type="match status" value="1"/>
</dbReference>
<dbReference type="SUPFAM" id="SSF50447">
    <property type="entry name" value="Translation proteins"/>
    <property type="match status" value="2"/>
</dbReference>
<comment type="caution">
    <text evidence="13">The sequence shown here is derived from an EMBL/GenBank/DDBJ whole genome shotgun (WGS) entry which is preliminary data.</text>
</comment>
<dbReference type="Pfam" id="PF04760">
    <property type="entry name" value="IF2_N"/>
    <property type="match status" value="1"/>
</dbReference>
<dbReference type="HAMAP" id="MF_00100_B">
    <property type="entry name" value="IF_2_B"/>
    <property type="match status" value="1"/>
</dbReference>
<dbReference type="SUPFAM" id="SSF52156">
    <property type="entry name" value="Initiation factor IF2/eIF5b, domain 3"/>
    <property type="match status" value="1"/>
</dbReference>
<accession>A0A9D2GSQ1</accession>
<dbReference type="GO" id="GO:0003743">
    <property type="term" value="F:translation initiation factor activity"/>
    <property type="evidence" value="ECO:0007669"/>
    <property type="project" value="UniProtKB-UniRule"/>
</dbReference>
<feature type="compositionally biased region" description="Basic and acidic residues" evidence="11">
    <location>
        <begin position="314"/>
        <end position="337"/>
    </location>
</feature>
<dbReference type="Gene3D" id="2.40.30.10">
    <property type="entry name" value="Translation factors"/>
    <property type="match status" value="2"/>
</dbReference>
<dbReference type="PANTHER" id="PTHR43381:SF5">
    <property type="entry name" value="TR-TYPE G DOMAIN-CONTAINING PROTEIN"/>
    <property type="match status" value="1"/>
</dbReference>
<dbReference type="FunFam" id="3.40.50.300:FF:000019">
    <property type="entry name" value="Translation initiation factor IF-2"/>
    <property type="match status" value="1"/>
</dbReference>
<dbReference type="Pfam" id="PF22042">
    <property type="entry name" value="EF-G_D2"/>
    <property type="match status" value="1"/>
</dbReference>
<feature type="binding site" evidence="9">
    <location>
        <begin position="609"/>
        <end position="612"/>
    </location>
    <ligand>
        <name>GTP</name>
        <dbReference type="ChEBI" id="CHEBI:37565"/>
    </ligand>
</feature>
<dbReference type="NCBIfam" id="TIGR00231">
    <property type="entry name" value="small_GTP"/>
    <property type="match status" value="1"/>
</dbReference>
<evidence type="ECO:0000256" key="2">
    <source>
        <dbReference type="ARBA" id="ARBA00007733"/>
    </source>
</evidence>
<dbReference type="Gene3D" id="3.40.50.10050">
    <property type="entry name" value="Translation initiation factor IF- 2, domain 3"/>
    <property type="match status" value="1"/>
</dbReference>
<feature type="region of interest" description="Disordered" evidence="11">
    <location>
        <begin position="366"/>
        <end position="411"/>
    </location>
</feature>
<feature type="compositionally biased region" description="Polar residues" evidence="11">
    <location>
        <begin position="368"/>
        <end position="377"/>
    </location>
</feature>
<name>A0A9D2GSQ1_9BACT</name>
<dbReference type="InterPro" id="IPR015760">
    <property type="entry name" value="TIF_IF2"/>
</dbReference>
<keyword evidence="4 9" id="KW-0963">Cytoplasm</keyword>
<dbReference type="GO" id="GO:0005829">
    <property type="term" value="C:cytosol"/>
    <property type="evidence" value="ECO:0007669"/>
    <property type="project" value="TreeGrafter"/>
</dbReference>
<dbReference type="InterPro" id="IPR053905">
    <property type="entry name" value="EF-G-like_DII"/>
</dbReference>
<evidence type="ECO:0000256" key="1">
    <source>
        <dbReference type="ARBA" id="ARBA00004496"/>
    </source>
</evidence>
<proteinExistence type="inferred from homology"/>
<dbReference type="Gene3D" id="3.40.50.300">
    <property type="entry name" value="P-loop containing nucleotide triphosphate hydrolases"/>
    <property type="match status" value="1"/>
</dbReference>
<evidence type="ECO:0000256" key="4">
    <source>
        <dbReference type="ARBA" id="ARBA00022490"/>
    </source>
</evidence>
<evidence type="ECO:0000256" key="7">
    <source>
        <dbReference type="ARBA" id="ARBA00022917"/>
    </source>
</evidence>
<dbReference type="InterPro" id="IPR000795">
    <property type="entry name" value="T_Tr_GTP-bd_dom"/>
</dbReference>
<evidence type="ECO:0000256" key="3">
    <source>
        <dbReference type="ARBA" id="ARBA00020675"/>
    </source>
</evidence>
<dbReference type="InterPro" id="IPR023115">
    <property type="entry name" value="TIF_IF2_dom3"/>
</dbReference>
<evidence type="ECO:0000256" key="6">
    <source>
        <dbReference type="ARBA" id="ARBA00022741"/>
    </source>
</evidence>
<evidence type="ECO:0000313" key="13">
    <source>
        <dbReference type="EMBL" id="HIZ89293.1"/>
    </source>
</evidence>
<feature type="region of interest" description="G-domain" evidence="9">
    <location>
        <begin position="503"/>
        <end position="651"/>
    </location>
</feature>
<dbReference type="Pfam" id="PF00009">
    <property type="entry name" value="GTP_EFTU"/>
    <property type="match status" value="1"/>
</dbReference>
<feature type="compositionally biased region" description="Basic and acidic residues" evidence="11">
    <location>
        <begin position="113"/>
        <end position="155"/>
    </location>
</feature>
<feature type="domain" description="Tr-type G" evidence="12">
    <location>
        <begin position="500"/>
        <end position="669"/>
    </location>
</feature>
<dbReference type="CDD" id="cd01887">
    <property type="entry name" value="IF2_eIF5B"/>
    <property type="match status" value="1"/>
</dbReference>
<keyword evidence="8 9" id="KW-0342">GTP-binding</keyword>
<reference evidence="13" key="2">
    <citation type="submission" date="2021-04" db="EMBL/GenBank/DDBJ databases">
        <authorList>
            <person name="Gilroy R."/>
        </authorList>
    </citation>
    <scope>NUCLEOTIDE SEQUENCE</scope>
    <source>
        <strain evidence="13">ChiW4-1371</strain>
    </source>
</reference>
<dbReference type="Proteomes" id="UP000824176">
    <property type="component" value="Unassembled WGS sequence"/>
</dbReference>
<dbReference type="InterPro" id="IPR036925">
    <property type="entry name" value="TIF_IF2_dom3_sf"/>
</dbReference>
<keyword evidence="5 9" id="KW-0396">Initiation factor</keyword>
<dbReference type="CDD" id="cd03692">
    <property type="entry name" value="mtIF2_IVc"/>
    <property type="match status" value="1"/>
</dbReference>
<dbReference type="Pfam" id="PF11987">
    <property type="entry name" value="IF-2"/>
    <property type="match status" value="1"/>
</dbReference>
<dbReference type="PROSITE" id="PS51722">
    <property type="entry name" value="G_TR_2"/>
    <property type="match status" value="1"/>
</dbReference>
<feature type="compositionally biased region" description="Basic residues" evidence="11">
    <location>
        <begin position="338"/>
        <end position="349"/>
    </location>
</feature>
<comment type="subcellular location">
    <subcellularLocation>
        <location evidence="1 9">Cytoplasm</location>
    </subcellularLocation>
</comment>